<protein>
    <submittedName>
        <fullName evidence="1">Uncharacterized protein</fullName>
    </submittedName>
</protein>
<evidence type="ECO:0000313" key="1">
    <source>
        <dbReference type="EMBL" id="SUZ70849.1"/>
    </source>
</evidence>
<dbReference type="AlphaFoldDB" id="A0A381PXZ7"/>
<proteinExistence type="predicted"/>
<reference evidence="1" key="1">
    <citation type="submission" date="2018-05" db="EMBL/GenBank/DDBJ databases">
        <authorList>
            <person name="Lanie J.A."/>
            <person name="Ng W.-L."/>
            <person name="Kazmierczak K.M."/>
            <person name="Andrzejewski T.M."/>
            <person name="Davidsen T.M."/>
            <person name="Wayne K.J."/>
            <person name="Tettelin H."/>
            <person name="Glass J.I."/>
            <person name="Rusch D."/>
            <person name="Podicherti R."/>
            <person name="Tsui H.-C.T."/>
            <person name="Winkler M.E."/>
        </authorList>
    </citation>
    <scope>NUCLEOTIDE SEQUENCE</scope>
</reference>
<organism evidence="1">
    <name type="scientific">marine metagenome</name>
    <dbReference type="NCBI Taxonomy" id="408172"/>
    <lineage>
        <taxon>unclassified sequences</taxon>
        <taxon>metagenomes</taxon>
        <taxon>ecological metagenomes</taxon>
    </lineage>
</organism>
<sequence length="24" mass="2806">MIHFPYGFEIADRKQLIEITSPIS</sequence>
<dbReference type="EMBL" id="UINC01001103">
    <property type="protein sequence ID" value="SUZ70849.1"/>
    <property type="molecule type" value="Genomic_DNA"/>
</dbReference>
<gene>
    <name evidence="1" type="ORF">METZ01_LOCUS23703</name>
</gene>
<accession>A0A381PXZ7</accession>
<name>A0A381PXZ7_9ZZZZ</name>